<proteinExistence type="predicted"/>
<keyword evidence="2" id="KW-0812">Transmembrane</keyword>
<keyword evidence="2" id="KW-1133">Transmembrane helix</keyword>
<dbReference type="RefSeq" id="WP_317792278.1">
    <property type="nucleotide sequence ID" value="NZ_AP028461.1"/>
</dbReference>
<evidence type="ECO:0000313" key="3">
    <source>
        <dbReference type="EMBL" id="MFD1369554.1"/>
    </source>
</evidence>
<gene>
    <name evidence="3" type="ORF">ACFQ5G_29805</name>
</gene>
<feature type="transmembrane region" description="Helical" evidence="2">
    <location>
        <begin position="136"/>
        <end position="161"/>
    </location>
</feature>
<keyword evidence="2" id="KW-0472">Membrane</keyword>
<feature type="transmembrane region" description="Helical" evidence="2">
    <location>
        <begin position="103"/>
        <end position="124"/>
    </location>
</feature>
<keyword evidence="4" id="KW-1185">Reference proteome</keyword>
<protein>
    <submittedName>
        <fullName evidence="3">Uncharacterized protein</fullName>
    </submittedName>
</protein>
<dbReference type="Proteomes" id="UP001597183">
    <property type="component" value="Unassembled WGS sequence"/>
</dbReference>
<organism evidence="3 4">
    <name type="scientific">Actinoplanes sichuanensis</name>
    <dbReference type="NCBI Taxonomy" id="512349"/>
    <lineage>
        <taxon>Bacteria</taxon>
        <taxon>Bacillati</taxon>
        <taxon>Actinomycetota</taxon>
        <taxon>Actinomycetes</taxon>
        <taxon>Micromonosporales</taxon>
        <taxon>Micromonosporaceae</taxon>
        <taxon>Actinoplanes</taxon>
    </lineage>
</organism>
<evidence type="ECO:0000313" key="4">
    <source>
        <dbReference type="Proteomes" id="UP001597183"/>
    </source>
</evidence>
<feature type="compositionally biased region" description="Pro residues" evidence="1">
    <location>
        <begin position="179"/>
        <end position="202"/>
    </location>
</feature>
<dbReference type="EMBL" id="JBHTMK010000040">
    <property type="protein sequence ID" value="MFD1369554.1"/>
    <property type="molecule type" value="Genomic_DNA"/>
</dbReference>
<name>A0ABW4AFV8_9ACTN</name>
<reference evidence="4" key="1">
    <citation type="journal article" date="2019" name="Int. J. Syst. Evol. Microbiol.">
        <title>The Global Catalogue of Microorganisms (GCM) 10K type strain sequencing project: providing services to taxonomists for standard genome sequencing and annotation.</title>
        <authorList>
            <consortium name="The Broad Institute Genomics Platform"/>
            <consortium name="The Broad Institute Genome Sequencing Center for Infectious Disease"/>
            <person name="Wu L."/>
            <person name="Ma J."/>
        </authorList>
    </citation>
    <scope>NUCLEOTIDE SEQUENCE [LARGE SCALE GENOMIC DNA]</scope>
    <source>
        <strain evidence="4">CCM 7526</strain>
    </source>
</reference>
<sequence>MRRLLTAWRTERVSIPCRMPPHTALHHIATGIDAPTQYRLQQHLWAEVDFMIIGRADQDGIRICAARPHITNDLRTYLFARFVREGSGSRLEGHFGWRPSQRIPLTAVVVFLVLAWFAALGFVARSLYVGYPTEQAVSYLVVIPIALAGLLGMAALCVRIARSEAAHLRSWLTDRLDVPGPPPPRPQPTPPPPTRIRPPSPT</sequence>
<evidence type="ECO:0000256" key="1">
    <source>
        <dbReference type="SAM" id="MobiDB-lite"/>
    </source>
</evidence>
<feature type="region of interest" description="Disordered" evidence="1">
    <location>
        <begin position="176"/>
        <end position="202"/>
    </location>
</feature>
<evidence type="ECO:0000256" key="2">
    <source>
        <dbReference type="SAM" id="Phobius"/>
    </source>
</evidence>
<accession>A0ABW4AFV8</accession>
<comment type="caution">
    <text evidence="3">The sequence shown here is derived from an EMBL/GenBank/DDBJ whole genome shotgun (WGS) entry which is preliminary data.</text>
</comment>